<reference evidence="1" key="1">
    <citation type="submission" date="2020-01" db="EMBL/GenBank/DDBJ databases">
        <title>Insect and environment-associated Actinomycetes.</title>
        <authorList>
            <person name="Currrie C."/>
            <person name="Chevrette M."/>
            <person name="Carlson C."/>
            <person name="Stubbendieck R."/>
            <person name="Wendt-Pienkowski E."/>
        </authorList>
    </citation>
    <scope>NUCLEOTIDE SEQUENCE</scope>
    <source>
        <strain evidence="1">SID505</strain>
    </source>
</reference>
<dbReference type="EMBL" id="JAAGMK010000180">
    <property type="protein sequence ID" value="NEB83934.1"/>
    <property type="molecule type" value="Genomic_DNA"/>
</dbReference>
<sequence length="80" mass="9074">MRNPTDARLTVLRELARDYMGDITTRMVQQLYVAKFGPGDWRGKARQDLAQLTGEGLLICDDTDPARRVHRLNHAHGGTR</sequence>
<name>A0A6G3SLU9_STRAQ</name>
<accession>A0A6G3SLU9</accession>
<dbReference type="RefSeq" id="WP_164256909.1">
    <property type="nucleotide sequence ID" value="NZ_JAAGMK010000180.1"/>
</dbReference>
<comment type="caution">
    <text evidence="1">The sequence shown here is derived from an EMBL/GenBank/DDBJ whole genome shotgun (WGS) entry which is preliminary data.</text>
</comment>
<evidence type="ECO:0000313" key="1">
    <source>
        <dbReference type="EMBL" id="NEB83934.1"/>
    </source>
</evidence>
<dbReference type="AlphaFoldDB" id="A0A6G3SLU9"/>
<organism evidence="1">
    <name type="scientific">Streptomyces anulatus</name>
    <name type="common">Streptomyces chrysomallus</name>
    <dbReference type="NCBI Taxonomy" id="1892"/>
    <lineage>
        <taxon>Bacteria</taxon>
        <taxon>Bacillati</taxon>
        <taxon>Actinomycetota</taxon>
        <taxon>Actinomycetes</taxon>
        <taxon>Kitasatosporales</taxon>
        <taxon>Streptomycetaceae</taxon>
        <taxon>Streptomyces</taxon>
    </lineage>
</organism>
<protein>
    <submittedName>
        <fullName evidence="1">Uncharacterized protein</fullName>
    </submittedName>
</protein>
<proteinExistence type="predicted"/>
<gene>
    <name evidence="1" type="ORF">G3I43_07040</name>
</gene>